<feature type="region of interest" description="Disordered" evidence="2">
    <location>
        <begin position="252"/>
        <end position="317"/>
    </location>
</feature>
<protein>
    <submittedName>
        <fullName evidence="3">Uncharacterized protein</fullName>
    </submittedName>
</protein>
<sequence length="406" mass="45602">MQRPPPLQRRPSRIPTKLRSSLGDLRAQSTLSVEFAASQHDSGISRSVSLASLASSVPNSSTIMRHQKVAPRYGLFDCCKDGLIELDEDPHVECKIVIDLLKEQNELLKRELMKKQLMMDNVRIEHAAYDRRVVLPPYHPDLESIAHHNFKRSQSCDASLEREVTADDEDDCDQSLIEFWVGNQDVQVSKRNSERSISLTIPDTKTEVKVYRNTPSPTEEHTLEKSQSLESVSLPSKTSTPIVVSSVSRKSCDQSSCGKDLSLQSLPKDDSRSRVERWTAQTPENPTMGPPSVQWRPCRKSRPTQLNISSVPSRDGEMVKRLKSPAAFSLLCPRPYSKLPTAFVPPLDLSKLRSSSESETSDHKQKHCKNMTAAASHKILANAQYNAAQSRLVLQNLQKISELKRK</sequence>
<feature type="compositionally biased region" description="Polar residues" evidence="2">
    <location>
        <begin position="303"/>
        <end position="312"/>
    </location>
</feature>
<evidence type="ECO:0000256" key="2">
    <source>
        <dbReference type="SAM" id="MobiDB-lite"/>
    </source>
</evidence>
<proteinExistence type="predicted"/>
<feature type="coiled-coil region" evidence="1">
    <location>
        <begin position="98"/>
        <end position="125"/>
    </location>
</feature>
<feature type="compositionally biased region" description="Basic and acidic residues" evidence="2">
    <location>
        <begin position="267"/>
        <end position="277"/>
    </location>
</feature>
<comment type="caution">
    <text evidence="3">The sequence shown here is derived from an EMBL/GenBank/DDBJ whole genome shotgun (WGS) entry which is preliminary data.</text>
</comment>
<keyword evidence="4" id="KW-1185">Reference proteome</keyword>
<gene>
    <name evidence="3" type="ORF">CLODIP_2_CD11423</name>
</gene>
<dbReference type="AlphaFoldDB" id="A0A8S1BYT0"/>
<reference evidence="3 4" key="1">
    <citation type="submission" date="2020-04" db="EMBL/GenBank/DDBJ databases">
        <authorList>
            <person name="Alioto T."/>
            <person name="Alioto T."/>
            <person name="Gomez Garrido J."/>
        </authorList>
    </citation>
    <scope>NUCLEOTIDE SEQUENCE [LARGE SCALE GENOMIC DNA]</scope>
</reference>
<evidence type="ECO:0000256" key="1">
    <source>
        <dbReference type="SAM" id="Coils"/>
    </source>
</evidence>
<feature type="compositionally biased region" description="Polar residues" evidence="2">
    <location>
        <begin position="252"/>
        <end position="265"/>
    </location>
</feature>
<dbReference type="Proteomes" id="UP000494165">
    <property type="component" value="Unassembled WGS sequence"/>
</dbReference>
<name>A0A8S1BYT0_9INSE</name>
<dbReference type="EMBL" id="CADEPI010000005">
    <property type="protein sequence ID" value="CAB3360967.1"/>
    <property type="molecule type" value="Genomic_DNA"/>
</dbReference>
<keyword evidence="1" id="KW-0175">Coiled coil</keyword>
<evidence type="ECO:0000313" key="4">
    <source>
        <dbReference type="Proteomes" id="UP000494165"/>
    </source>
</evidence>
<feature type="region of interest" description="Disordered" evidence="2">
    <location>
        <begin position="213"/>
        <end position="240"/>
    </location>
</feature>
<feature type="compositionally biased region" description="Polar residues" evidence="2">
    <location>
        <begin position="225"/>
        <end position="240"/>
    </location>
</feature>
<evidence type="ECO:0000313" key="3">
    <source>
        <dbReference type="EMBL" id="CAB3360967.1"/>
    </source>
</evidence>
<accession>A0A8S1BYT0</accession>
<organism evidence="3 4">
    <name type="scientific">Cloeon dipterum</name>
    <dbReference type="NCBI Taxonomy" id="197152"/>
    <lineage>
        <taxon>Eukaryota</taxon>
        <taxon>Metazoa</taxon>
        <taxon>Ecdysozoa</taxon>
        <taxon>Arthropoda</taxon>
        <taxon>Hexapoda</taxon>
        <taxon>Insecta</taxon>
        <taxon>Pterygota</taxon>
        <taxon>Palaeoptera</taxon>
        <taxon>Ephemeroptera</taxon>
        <taxon>Pisciforma</taxon>
        <taxon>Baetidae</taxon>
        <taxon>Cloeon</taxon>
    </lineage>
</organism>